<reference evidence="2" key="1">
    <citation type="journal article" date="2019" name="Sci. Rep.">
        <title>Draft genome of Tanacetum cinerariifolium, the natural source of mosquito coil.</title>
        <authorList>
            <person name="Yamashiro T."/>
            <person name="Shiraishi A."/>
            <person name="Satake H."/>
            <person name="Nakayama K."/>
        </authorList>
    </citation>
    <scope>NUCLEOTIDE SEQUENCE</scope>
</reference>
<feature type="non-terminal residue" evidence="2">
    <location>
        <position position="1"/>
    </location>
</feature>
<comment type="caution">
    <text evidence="2">The sequence shown here is derived from an EMBL/GenBank/DDBJ whole genome shotgun (WGS) entry which is preliminary data.</text>
</comment>
<organism evidence="2">
    <name type="scientific">Tanacetum cinerariifolium</name>
    <name type="common">Dalmatian daisy</name>
    <name type="synonym">Chrysanthemum cinerariifolium</name>
    <dbReference type="NCBI Taxonomy" id="118510"/>
    <lineage>
        <taxon>Eukaryota</taxon>
        <taxon>Viridiplantae</taxon>
        <taxon>Streptophyta</taxon>
        <taxon>Embryophyta</taxon>
        <taxon>Tracheophyta</taxon>
        <taxon>Spermatophyta</taxon>
        <taxon>Magnoliopsida</taxon>
        <taxon>eudicotyledons</taxon>
        <taxon>Gunneridae</taxon>
        <taxon>Pentapetalae</taxon>
        <taxon>asterids</taxon>
        <taxon>campanulids</taxon>
        <taxon>Asterales</taxon>
        <taxon>Asteraceae</taxon>
        <taxon>Asteroideae</taxon>
        <taxon>Anthemideae</taxon>
        <taxon>Anthemidinae</taxon>
        <taxon>Tanacetum</taxon>
    </lineage>
</organism>
<feature type="region of interest" description="Disordered" evidence="1">
    <location>
        <begin position="100"/>
        <end position="143"/>
    </location>
</feature>
<evidence type="ECO:0000256" key="1">
    <source>
        <dbReference type="SAM" id="MobiDB-lite"/>
    </source>
</evidence>
<sequence>PTSSSFVWSKGSTSIGVPKVSSISFRYEKKLKFMEQPMGPAPPDPKTTDLVTIVKYYESVNLEQKVAWKTIAELHAMLKLHEKGIPKKAETLAVLAKREGKIQKERKKPQGAKGKNEVKTKLAYATKPKIPPTPKRDNLEKDSICHRCKEVGH</sequence>
<dbReference type="AlphaFoldDB" id="A0A699HGE9"/>
<dbReference type="EMBL" id="BKCJ010136840">
    <property type="protein sequence ID" value="GEX88821.1"/>
    <property type="molecule type" value="Genomic_DNA"/>
</dbReference>
<accession>A0A699HGE9</accession>
<evidence type="ECO:0000313" key="2">
    <source>
        <dbReference type="EMBL" id="GEX88821.1"/>
    </source>
</evidence>
<feature type="compositionally biased region" description="Basic and acidic residues" evidence="1">
    <location>
        <begin position="134"/>
        <end position="143"/>
    </location>
</feature>
<gene>
    <name evidence="2" type="ORF">Tci_360796</name>
</gene>
<name>A0A699HGE9_TANCI</name>
<protein>
    <submittedName>
        <fullName evidence="2">Zinc finger, CCHC-type</fullName>
    </submittedName>
</protein>
<proteinExistence type="predicted"/>